<dbReference type="GO" id="GO:0005768">
    <property type="term" value="C:endosome"/>
    <property type="evidence" value="ECO:0007669"/>
    <property type="project" value="TreeGrafter"/>
</dbReference>
<keyword evidence="4" id="KW-0808">Transferase</keyword>
<comment type="similarity">
    <text evidence="2">Belongs to the methyltransferase superfamily.</text>
</comment>
<dbReference type="InterPro" id="IPR029063">
    <property type="entry name" value="SAM-dependent_MTases_sf"/>
</dbReference>
<organism evidence="9 10">
    <name type="scientific">Hevea brasiliensis</name>
    <name type="common">Para rubber tree</name>
    <name type="synonym">Siphonia brasiliensis</name>
    <dbReference type="NCBI Taxonomy" id="3981"/>
    <lineage>
        <taxon>Eukaryota</taxon>
        <taxon>Viridiplantae</taxon>
        <taxon>Streptophyta</taxon>
        <taxon>Embryophyta</taxon>
        <taxon>Tracheophyta</taxon>
        <taxon>Spermatophyta</taxon>
        <taxon>Magnoliopsida</taxon>
        <taxon>eudicotyledons</taxon>
        <taxon>Gunneridae</taxon>
        <taxon>Pentapetalae</taxon>
        <taxon>rosids</taxon>
        <taxon>fabids</taxon>
        <taxon>Malpighiales</taxon>
        <taxon>Euphorbiaceae</taxon>
        <taxon>Crotonoideae</taxon>
        <taxon>Micrandreae</taxon>
        <taxon>Hevea</taxon>
    </lineage>
</organism>
<gene>
    <name evidence="9" type="ORF">GH714_034345</name>
</gene>
<dbReference type="PANTHER" id="PTHR10108">
    <property type="entry name" value="SAM-DEPENDENT METHYLTRANSFERASE"/>
    <property type="match status" value="1"/>
</dbReference>
<dbReference type="Proteomes" id="UP000467840">
    <property type="component" value="Chromosome 14"/>
</dbReference>
<dbReference type="GO" id="GO:0016020">
    <property type="term" value="C:membrane"/>
    <property type="evidence" value="ECO:0007669"/>
    <property type="project" value="UniProtKB-SubCell"/>
</dbReference>
<evidence type="ECO:0000256" key="6">
    <source>
        <dbReference type="ARBA" id="ARBA00023180"/>
    </source>
</evidence>
<keyword evidence="5" id="KW-0812">Transmembrane</keyword>
<name>A0A6A6MJR0_HEVBR</name>
<accession>A0A6A6MJR0</accession>
<evidence type="ECO:0000313" key="10">
    <source>
        <dbReference type="Proteomes" id="UP000467840"/>
    </source>
</evidence>
<feature type="region of interest" description="Disordered" evidence="8">
    <location>
        <begin position="339"/>
        <end position="474"/>
    </location>
</feature>
<dbReference type="GO" id="GO:0008168">
    <property type="term" value="F:methyltransferase activity"/>
    <property type="evidence" value="ECO:0007669"/>
    <property type="project" value="UniProtKB-KW"/>
</dbReference>
<evidence type="ECO:0000256" key="7">
    <source>
        <dbReference type="ARBA" id="ARBA00037847"/>
    </source>
</evidence>
<dbReference type="GO" id="GO:0032259">
    <property type="term" value="P:methylation"/>
    <property type="evidence" value="ECO:0007669"/>
    <property type="project" value="UniProtKB-KW"/>
</dbReference>
<sequence length="890" mass="99894">MAGLFSLGGGGGGSNQDDQHNNPPSEIPQEGWFWYKNEDIPYKGFELWQQQEFLHQRHQNPQQDLYSSAAGLGVGPGRSSINFSDESSSRSAFMMMRSSSGGGGMSCQDCGNQARKDCVYMRCRTCCKSRGFDCQTHVKSTWVPASKRRERQQQRSALQQQQQHLQLRGENPKRLRENPSSSSSLACTRLPTNASVLGLELGNFPAEVSSPAVFRCVRVSGIDEHDDQYAYQTAVNIGGHFFKGILYDHGPESTYMSAAETSSGGASGVAQPLNLITAGTATASAAISPTGAGGGVTSASSSAAASAFMDPSSLYPIPLNTFIAVPPQTTARTAEVTTISTVDEPDVTSSNESNNGKQDTGEQVAVVEENSQGLKGKNLVRSKRSREKPDSASSDETQQQHQFEDVTVPGIKQNEDKKSEKATEDIKTQAENQQTQQELKEYPKNRRNQRSPGQLRQRNQRNQKERRKEESDGKESIYGYTWPLCNVTAGPDYIPCLDNEKAIKQLRSTRHFEHRRGIALRRDPLVWSHFPRDTKRPSHGLEAETRMNMKPSAIRPRKRNTCHIRCHGFSASPIPKRGGMLLLELNRVLRPGGYFVWSATPVYQKLQEDVEIWKAMSALTVSMCWEPVTIKKDKLNSIGAAIYRKPTSNDCYNQKKEKYSSIVYVPLQACMHEVPVDYNERGARWPENWPRRLQTPPYWLNSSQMGIYGKPAPQDFATDYEHWKHVVRNSYIKGLGISWSNVRNIMDMRAVLWRFAAALMDLKVWVLNVVNVDSPDTLPIIYERGLFGIYHDWCESFSTYPRTYDLLHADHLFSKLKKRCKLAPVMAEVDRIVRPGGKLIVRDESKAIGEVENLLKSLRWEVHLTFSRDQEGLLSAQKGDWRPQTLAASS</sequence>
<dbReference type="NCBIfam" id="TIGR01624">
    <property type="entry name" value="LRP1_Cterm"/>
    <property type="match status" value="1"/>
</dbReference>
<dbReference type="InterPro" id="IPR006511">
    <property type="entry name" value="SHI_C"/>
</dbReference>
<feature type="compositionally biased region" description="Gly residues" evidence="8">
    <location>
        <begin position="1"/>
        <end position="14"/>
    </location>
</feature>
<evidence type="ECO:0000256" key="8">
    <source>
        <dbReference type="SAM" id="MobiDB-lite"/>
    </source>
</evidence>
<evidence type="ECO:0008006" key="11">
    <source>
        <dbReference type="Google" id="ProtNLM"/>
    </source>
</evidence>
<dbReference type="InterPro" id="IPR004159">
    <property type="entry name" value="Put_SAM_MeTrfase"/>
</dbReference>
<reference evidence="9 10" key="1">
    <citation type="journal article" date="2020" name="Mol. Plant">
        <title>The Chromosome-Based Rubber Tree Genome Provides New Insights into Spurge Genome Evolution and Rubber Biosynthesis.</title>
        <authorList>
            <person name="Liu J."/>
            <person name="Shi C."/>
            <person name="Shi C.C."/>
            <person name="Li W."/>
            <person name="Zhang Q.J."/>
            <person name="Zhang Y."/>
            <person name="Li K."/>
            <person name="Lu H.F."/>
            <person name="Shi C."/>
            <person name="Zhu S.T."/>
            <person name="Xiao Z.Y."/>
            <person name="Nan H."/>
            <person name="Yue Y."/>
            <person name="Zhu X.G."/>
            <person name="Wu Y."/>
            <person name="Hong X.N."/>
            <person name="Fan G.Y."/>
            <person name="Tong Y."/>
            <person name="Zhang D."/>
            <person name="Mao C.L."/>
            <person name="Liu Y.L."/>
            <person name="Hao S.J."/>
            <person name="Liu W.Q."/>
            <person name="Lv M.Q."/>
            <person name="Zhang H.B."/>
            <person name="Liu Y."/>
            <person name="Hu-Tang G.R."/>
            <person name="Wang J.P."/>
            <person name="Wang J.H."/>
            <person name="Sun Y.H."/>
            <person name="Ni S.B."/>
            <person name="Chen W.B."/>
            <person name="Zhang X.C."/>
            <person name="Jiao Y.N."/>
            <person name="Eichler E.E."/>
            <person name="Li G.H."/>
            <person name="Liu X."/>
            <person name="Gao L.Z."/>
        </authorList>
    </citation>
    <scope>NUCLEOTIDE SEQUENCE [LARGE SCALE GENOMIC DNA]</scope>
    <source>
        <strain evidence="10">cv. GT1</strain>
        <tissue evidence="9">Leaf</tissue>
    </source>
</reference>
<feature type="compositionally biased region" description="Polar residues" evidence="8">
    <location>
        <begin position="391"/>
        <end position="401"/>
    </location>
</feature>
<evidence type="ECO:0000256" key="3">
    <source>
        <dbReference type="ARBA" id="ARBA00022603"/>
    </source>
</evidence>
<feature type="compositionally biased region" description="Basic and acidic residues" evidence="8">
    <location>
        <begin position="462"/>
        <end position="474"/>
    </location>
</feature>
<keyword evidence="6" id="KW-0325">Glycoprotein</keyword>
<evidence type="ECO:0000256" key="1">
    <source>
        <dbReference type="ARBA" id="ARBA00004606"/>
    </source>
</evidence>
<dbReference type="Pfam" id="PF05142">
    <property type="entry name" value="DUF702"/>
    <property type="match status" value="1"/>
</dbReference>
<evidence type="ECO:0000256" key="5">
    <source>
        <dbReference type="ARBA" id="ARBA00022968"/>
    </source>
</evidence>
<evidence type="ECO:0000256" key="4">
    <source>
        <dbReference type="ARBA" id="ARBA00022679"/>
    </source>
</evidence>
<comment type="subcellular location">
    <subcellularLocation>
        <location evidence="7">Endomembrane system</location>
        <topology evidence="7">Single-pass membrane protein</topology>
    </subcellularLocation>
    <subcellularLocation>
        <location evidence="1">Membrane</location>
        <topology evidence="1">Single-pass type II membrane protein</topology>
    </subcellularLocation>
</comment>
<keyword evidence="10" id="KW-1185">Reference proteome</keyword>
<dbReference type="SUPFAM" id="SSF53335">
    <property type="entry name" value="S-adenosyl-L-methionine-dependent methyltransferases"/>
    <property type="match status" value="1"/>
</dbReference>
<dbReference type="PANTHER" id="PTHR10108:SF1077">
    <property type="entry name" value="METHYLTRANSFERASE PMT27-RELATED"/>
    <property type="match status" value="1"/>
</dbReference>
<evidence type="ECO:0000256" key="2">
    <source>
        <dbReference type="ARBA" id="ARBA00008361"/>
    </source>
</evidence>
<dbReference type="EMBL" id="JAAGAX010000006">
    <property type="protein sequence ID" value="KAF2312356.1"/>
    <property type="molecule type" value="Genomic_DNA"/>
</dbReference>
<keyword evidence="5" id="KW-0735">Signal-anchor</keyword>
<protein>
    <recommendedName>
        <fullName evidence="11">Methyltransferase</fullName>
    </recommendedName>
</protein>
<dbReference type="InterPro" id="IPR006510">
    <property type="entry name" value="Znf_LRP1"/>
</dbReference>
<evidence type="ECO:0000313" key="9">
    <source>
        <dbReference type="EMBL" id="KAF2312356.1"/>
    </source>
</evidence>
<proteinExistence type="inferred from homology"/>
<dbReference type="AlphaFoldDB" id="A0A6A6MJR0"/>
<feature type="compositionally biased region" description="Polar residues" evidence="8">
    <location>
        <begin position="339"/>
        <end position="358"/>
    </location>
</feature>
<keyword evidence="3" id="KW-0489">Methyltransferase</keyword>
<dbReference type="GO" id="GO:0005802">
    <property type="term" value="C:trans-Golgi network"/>
    <property type="evidence" value="ECO:0007669"/>
    <property type="project" value="TreeGrafter"/>
</dbReference>
<feature type="region of interest" description="Disordered" evidence="8">
    <location>
        <begin position="1"/>
        <end position="29"/>
    </location>
</feature>
<feature type="compositionally biased region" description="Basic and acidic residues" evidence="8">
    <location>
        <begin position="413"/>
        <end position="428"/>
    </location>
</feature>
<dbReference type="Pfam" id="PF03141">
    <property type="entry name" value="Methyltransf_29"/>
    <property type="match status" value="1"/>
</dbReference>
<comment type="caution">
    <text evidence="9">The sequence shown here is derived from an EMBL/GenBank/DDBJ whole genome shotgun (WGS) entry which is preliminary data.</text>
</comment>
<dbReference type="NCBIfam" id="TIGR01623">
    <property type="entry name" value="put_zinc_LRP1"/>
    <property type="match status" value="1"/>
</dbReference>
<feature type="compositionally biased region" description="Low complexity" evidence="8">
    <location>
        <begin position="154"/>
        <end position="168"/>
    </location>
</feature>
<feature type="region of interest" description="Disordered" evidence="8">
    <location>
        <begin position="144"/>
        <end position="186"/>
    </location>
</feature>